<dbReference type="Pfam" id="PF05049">
    <property type="entry name" value="IIGP"/>
    <property type="match status" value="1"/>
</dbReference>
<protein>
    <submittedName>
        <fullName evidence="7">Interferon-inducible GTPase 1</fullName>
    </submittedName>
</protein>
<organism evidence="7 8">
    <name type="scientific">Durusdinium trenchii</name>
    <dbReference type="NCBI Taxonomy" id="1381693"/>
    <lineage>
        <taxon>Eukaryota</taxon>
        <taxon>Sar</taxon>
        <taxon>Alveolata</taxon>
        <taxon>Dinophyceae</taxon>
        <taxon>Suessiales</taxon>
        <taxon>Symbiodiniaceae</taxon>
        <taxon>Durusdinium</taxon>
    </lineage>
</organism>
<gene>
    <name evidence="7" type="ORF">SCF082_LOCUS8859</name>
</gene>
<comment type="similarity">
    <text evidence="1">Belongs to the TRAFAC class dynamin-like GTPase superfamily. IRG family.</text>
</comment>
<evidence type="ECO:0000256" key="1">
    <source>
        <dbReference type="ARBA" id="ARBA00005429"/>
    </source>
</evidence>
<keyword evidence="2" id="KW-0547">Nucleotide-binding</keyword>
<evidence type="ECO:0000259" key="6">
    <source>
        <dbReference type="PROSITE" id="PS51716"/>
    </source>
</evidence>
<comment type="caution">
    <text evidence="7">The sequence shown here is derived from an EMBL/GenBank/DDBJ whole genome shotgun (WGS) entry which is preliminary data.</text>
</comment>
<dbReference type="Proteomes" id="UP001642464">
    <property type="component" value="Unassembled WGS sequence"/>
</dbReference>
<keyword evidence="4" id="KW-0342">GTP-binding</keyword>
<evidence type="ECO:0000313" key="7">
    <source>
        <dbReference type="EMBL" id="CAK9006061.1"/>
    </source>
</evidence>
<feature type="domain" description="IRG-type G" evidence="6">
    <location>
        <begin position="233"/>
        <end position="414"/>
    </location>
</feature>
<dbReference type="SUPFAM" id="SSF52540">
    <property type="entry name" value="P-loop containing nucleoside triphosphate hydrolases"/>
    <property type="match status" value="1"/>
</dbReference>
<dbReference type="Gene3D" id="3.40.50.300">
    <property type="entry name" value="P-loop containing nucleotide triphosphate hydrolases"/>
    <property type="match status" value="1"/>
</dbReference>
<dbReference type="InterPro" id="IPR030385">
    <property type="entry name" value="G_IRG_dom"/>
</dbReference>
<reference evidence="7 8" key="1">
    <citation type="submission" date="2024-02" db="EMBL/GenBank/DDBJ databases">
        <authorList>
            <person name="Chen Y."/>
            <person name="Shah S."/>
            <person name="Dougan E. K."/>
            <person name="Thang M."/>
            <person name="Chan C."/>
        </authorList>
    </citation>
    <scope>NUCLEOTIDE SEQUENCE [LARGE SCALE GENOMIC DNA]</scope>
</reference>
<evidence type="ECO:0000256" key="2">
    <source>
        <dbReference type="ARBA" id="ARBA00022741"/>
    </source>
</evidence>
<accession>A0ABP0IVF2</accession>
<evidence type="ECO:0000256" key="4">
    <source>
        <dbReference type="ARBA" id="ARBA00023134"/>
    </source>
</evidence>
<evidence type="ECO:0000256" key="5">
    <source>
        <dbReference type="SAM" id="MobiDB-lite"/>
    </source>
</evidence>
<keyword evidence="3" id="KW-0378">Hydrolase</keyword>
<dbReference type="InterPro" id="IPR027417">
    <property type="entry name" value="P-loop_NTPase"/>
</dbReference>
<keyword evidence="8" id="KW-1185">Reference proteome</keyword>
<dbReference type="PANTHER" id="PTHR32341">
    <property type="entry name" value="INTERFERON-INDUCIBLE GTPASE"/>
    <property type="match status" value="1"/>
</dbReference>
<dbReference type="InterPro" id="IPR051515">
    <property type="entry name" value="IRG"/>
</dbReference>
<evidence type="ECO:0000256" key="3">
    <source>
        <dbReference type="ARBA" id="ARBA00022801"/>
    </source>
</evidence>
<proteinExistence type="inferred from homology"/>
<evidence type="ECO:0000313" key="8">
    <source>
        <dbReference type="Proteomes" id="UP001642464"/>
    </source>
</evidence>
<feature type="compositionally biased region" description="Basic and acidic residues" evidence="5">
    <location>
        <begin position="90"/>
        <end position="122"/>
    </location>
</feature>
<name>A0ABP0IVF2_9DINO</name>
<feature type="region of interest" description="Disordered" evidence="5">
    <location>
        <begin position="90"/>
        <end position="135"/>
    </location>
</feature>
<dbReference type="EMBL" id="CAXAMM010005114">
    <property type="protein sequence ID" value="CAK9006061.1"/>
    <property type="molecule type" value="Genomic_DNA"/>
</dbReference>
<sequence>MAGSDSGIFNWELLDEAATVTTLTLDQPEVDEKEKELGLAVETQTSVLSRPVNTRLAKARSIKEAFGGAITAGSEQGMGGGRSREIHHYHEDKESKELARRASEEAAALRESMMKERKRVQEQQHQLDQQHQETLRRLEQHAAEERAAAERRLREEEEKRRREAQEALQRLAEQEREAEARLVAEIQKERDNIQKQKHEKWLRLKRDYPIPAYLEPYVNEVTENAELDGARGRFVNVAMLGDSGTGKSSLIRAILKHFDITLPEDEMPKISMEGDGTLEPARFSLANLGQVSLWDLPGQGTTKICSRTYLCNMGLKYFDLVVIVTDGRWSEGDASLLAAIRFADIGCLVARSKVDLAVEAGKEDQGWSQQETLQHVSKKLQDQTGLTPGRIHLVTSRPRFWNEFGSVEILCQKLEGEVRASLAGESVEEMFDEQLGAADVHMHSTEDWEMIDGESTRSRAVHVIIVPCCFNLLLAPYCLELCEFLVAAQKPSRWSTVLALLNVLQYQPEVDHVSWTDSTGRYKRYSAMKLRGGVVVPSLARAAEEMVLNAIDAEASMVEAALGSKDGGQGRGESLAALVARCERVLILSKQGPSELRRRLDRMALLRPQLALRLRTGPREVEIIDLKQEDVMSRMQRVLGLSCVISRLKDGHASDQFMFLYINGRFVEETPIHTSIANFYATSSAIAAAFPSVEIPKEVGLQEPKMTCGFDVWIKENPQLLSQAYNEIKKCPNCGKPCAVTMALCNACGTALEEVAVSKSANLFVAFIYGVDKTAFPLRISIRLETRDILVFDDPLSITGAHVLSVPTDQYCADIRYLFTNPGAALALLQKMEDSAWIALTQNHLASPEWKQKALSAAGNEMPVDALREHVIMAFNLPPSQYQLHLQFMLPPLLPSHLGVFRRGAHFVRLRHFPLAYLKEALQKLHAAGQAFADASSLTAAELVERVNKFGVDYEKAHAQDMQRLEKSNALLANYDVADFTHAVKGDEVTDKHTMEKVEGPSAKELDGADKLVLQNYGRPYVGGKPGGVYYSYPRSGEPLLCFGA</sequence>
<dbReference type="InterPro" id="IPR007743">
    <property type="entry name" value="Immunity-related_GTPase-like"/>
</dbReference>
<dbReference type="PROSITE" id="PS51716">
    <property type="entry name" value="G_IRG"/>
    <property type="match status" value="1"/>
</dbReference>
<dbReference type="PANTHER" id="PTHR32341:SF10">
    <property type="entry name" value="INTERFERON-INDUCIBLE GTPASE 5"/>
    <property type="match status" value="1"/>
</dbReference>